<evidence type="ECO:0000313" key="2">
    <source>
        <dbReference type="Proteomes" id="UP001056120"/>
    </source>
</evidence>
<comment type="caution">
    <text evidence="1">The sequence shown here is derived from an EMBL/GenBank/DDBJ whole genome shotgun (WGS) entry which is preliminary data.</text>
</comment>
<name>A0ACB9C7L2_9ASTR</name>
<dbReference type="EMBL" id="CM042038">
    <property type="protein sequence ID" value="KAI3730264.1"/>
    <property type="molecule type" value="Genomic_DNA"/>
</dbReference>
<keyword evidence="2" id="KW-1185">Reference proteome</keyword>
<reference evidence="1 2" key="2">
    <citation type="journal article" date="2022" name="Mol. Ecol. Resour.">
        <title>The genomes of chicory, endive, great burdock and yacon provide insights into Asteraceae paleo-polyploidization history and plant inulin production.</title>
        <authorList>
            <person name="Fan W."/>
            <person name="Wang S."/>
            <person name="Wang H."/>
            <person name="Wang A."/>
            <person name="Jiang F."/>
            <person name="Liu H."/>
            <person name="Zhao H."/>
            <person name="Xu D."/>
            <person name="Zhang Y."/>
        </authorList>
    </citation>
    <scope>NUCLEOTIDE SEQUENCE [LARGE SCALE GENOMIC DNA]</scope>
    <source>
        <strain evidence="2">cv. Yunnan</strain>
        <tissue evidence="1">Leaves</tissue>
    </source>
</reference>
<accession>A0ACB9C7L2</accession>
<protein>
    <submittedName>
        <fullName evidence="1">Uncharacterized protein</fullName>
    </submittedName>
</protein>
<sequence length="124" mass="13731">MVPTAKGGEDLASLLASLRLNSTQQQQAQYNHEDGGDNVRDWLNLFLCNILALVGGGFKPQYPPNKVVIWDDHKSRCIGELSFRSEVRGVRLRRDRIIVCAAVDFLTASIVLSREDGGPVHDGR</sequence>
<evidence type="ECO:0000313" key="1">
    <source>
        <dbReference type="EMBL" id="KAI3730264.1"/>
    </source>
</evidence>
<proteinExistence type="predicted"/>
<organism evidence="1 2">
    <name type="scientific">Smallanthus sonchifolius</name>
    <dbReference type="NCBI Taxonomy" id="185202"/>
    <lineage>
        <taxon>Eukaryota</taxon>
        <taxon>Viridiplantae</taxon>
        <taxon>Streptophyta</taxon>
        <taxon>Embryophyta</taxon>
        <taxon>Tracheophyta</taxon>
        <taxon>Spermatophyta</taxon>
        <taxon>Magnoliopsida</taxon>
        <taxon>eudicotyledons</taxon>
        <taxon>Gunneridae</taxon>
        <taxon>Pentapetalae</taxon>
        <taxon>asterids</taxon>
        <taxon>campanulids</taxon>
        <taxon>Asterales</taxon>
        <taxon>Asteraceae</taxon>
        <taxon>Asteroideae</taxon>
        <taxon>Heliantheae alliance</taxon>
        <taxon>Millerieae</taxon>
        <taxon>Smallanthus</taxon>
    </lineage>
</organism>
<reference evidence="2" key="1">
    <citation type="journal article" date="2022" name="Mol. Ecol. Resour.">
        <title>The genomes of chicory, endive, great burdock and yacon provide insights into Asteraceae palaeo-polyploidization history and plant inulin production.</title>
        <authorList>
            <person name="Fan W."/>
            <person name="Wang S."/>
            <person name="Wang H."/>
            <person name="Wang A."/>
            <person name="Jiang F."/>
            <person name="Liu H."/>
            <person name="Zhao H."/>
            <person name="Xu D."/>
            <person name="Zhang Y."/>
        </authorList>
    </citation>
    <scope>NUCLEOTIDE SEQUENCE [LARGE SCALE GENOMIC DNA]</scope>
    <source>
        <strain evidence="2">cv. Yunnan</strain>
    </source>
</reference>
<dbReference type="Proteomes" id="UP001056120">
    <property type="component" value="Linkage Group LG21"/>
</dbReference>
<gene>
    <name evidence="1" type="ORF">L1987_61433</name>
</gene>